<feature type="transmembrane region" description="Helical" evidence="1">
    <location>
        <begin position="31"/>
        <end position="50"/>
    </location>
</feature>
<dbReference type="GeneID" id="37284164"/>
<feature type="transmembrane region" description="Helical" evidence="1">
    <location>
        <begin position="7"/>
        <end position="25"/>
    </location>
</feature>
<protein>
    <submittedName>
        <fullName evidence="2">DUF2178 domain-containing protein</fullName>
    </submittedName>
</protein>
<dbReference type="OrthoDB" id="303413at2157"/>
<sequence>MELQRIIPILTALLGVLLASIGLGATDSLVIEAGAVVAGVATFGGGVAWYRRQRERADEVRIDERIEHLAYRSGEIAFRVSLAFGIILFLIVEAESVPVTAKEGLVILILGMVATRFGLYEWCKRQSV</sequence>
<gene>
    <name evidence="2" type="ORF">DU500_12225</name>
</gene>
<organism evidence="2 3">
    <name type="scientific">Haloplanus rubicundus</name>
    <dbReference type="NCBI Taxonomy" id="1547898"/>
    <lineage>
        <taxon>Archaea</taxon>
        <taxon>Methanobacteriati</taxon>
        <taxon>Methanobacteriota</taxon>
        <taxon>Stenosarchaea group</taxon>
        <taxon>Halobacteria</taxon>
        <taxon>Halobacteriales</taxon>
        <taxon>Haloferacaceae</taxon>
        <taxon>Haloplanus</taxon>
    </lineage>
</organism>
<keyword evidence="1" id="KW-1133">Transmembrane helix</keyword>
<keyword evidence="1" id="KW-0472">Membrane</keyword>
<evidence type="ECO:0000313" key="3">
    <source>
        <dbReference type="Proteomes" id="UP000253273"/>
    </source>
</evidence>
<dbReference type="EMBL" id="CP031150">
    <property type="protein sequence ID" value="AXG07129.1"/>
    <property type="molecule type" value="Genomic_DNA"/>
</dbReference>
<feature type="transmembrane region" description="Helical" evidence="1">
    <location>
        <begin position="104"/>
        <end position="123"/>
    </location>
</feature>
<accession>A0A345E4K7</accession>
<evidence type="ECO:0000256" key="1">
    <source>
        <dbReference type="SAM" id="Phobius"/>
    </source>
</evidence>
<dbReference type="AlphaFoldDB" id="A0A345E4K7"/>
<keyword evidence="3" id="KW-1185">Reference proteome</keyword>
<dbReference type="KEGG" id="haj:DU500_12225"/>
<evidence type="ECO:0000313" key="2">
    <source>
        <dbReference type="EMBL" id="AXG07129.1"/>
    </source>
</evidence>
<dbReference type="RefSeq" id="WP_114586261.1">
    <property type="nucleotide sequence ID" value="NZ_CP031150.1"/>
</dbReference>
<dbReference type="Proteomes" id="UP000253273">
    <property type="component" value="Chromosome"/>
</dbReference>
<keyword evidence="1" id="KW-0812">Transmembrane</keyword>
<proteinExistence type="predicted"/>
<name>A0A345E4K7_9EURY</name>
<reference evidence="2 3" key="1">
    <citation type="submission" date="2018-07" db="EMBL/GenBank/DDBJ databases">
        <title>Genome sequences of Haloplanus sp. CBA1113.</title>
        <authorList>
            <person name="Kim Y.B."/>
            <person name="Roh S.W."/>
        </authorList>
    </citation>
    <scope>NUCLEOTIDE SEQUENCE [LARGE SCALE GENOMIC DNA]</scope>
    <source>
        <strain evidence="2 3">CBA1113</strain>
    </source>
</reference>
<feature type="transmembrane region" description="Helical" evidence="1">
    <location>
        <begin position="70"/>
        <end position="92"/>
    </location>
</feature>